<organism evidence="2">
    <name type="scientific">Cladocopium goreaui</name>
    <dbReference type="NCBI Taxonomy" id="2562237"/>
    <lineage>
        <taxon>Eukaryota</taxon>
        <taxon>Sar</taxon>
        <taxon>Alveolata</taxon>
        <taxon>Dinophyceae</taxon>
        <taxon>Suessiales</taxon>
        <taxon>Symbiodiniaceae</taxon>
        <taxon>Cladocopium</taxon>
    </lineage>
</organism>
<evidence type="ECO:0000256" key="1">
    <source>
        <dbReference type="SAM" id="MobiDB-lite"/>
    </source>
</evidence>
<accession>A0A9P1FLH2</accession>
<dbReference type="AlphaFoldDB" id="A0A9P1FLH2"/>
<keyword evidence="4" id="KW-0418">Kinase</keyword>
<dbReference type="Gene3D" id="2.40.128.20">
    <property type="match status" value="1"/>
</dbReference>
<gene>
    <name evidence="2" type="ORF">C1SCF055_LOCUS6816</name>
</gene>
<feature type="region of interest" description="Disordered" evidence="1">
    <location>
        <begin position="1"/>
        <end position="52"/>
    </location>
</feature>
<dbReference type="SUPFAM" id="SSF50814">
    <property type="entry name" value="Lipocalins"/>
    <property type="match status" value="1"/>
</dbReference>
<name>A0A9P1FLH2_9DINO</name>
<proteinExistence type="predicted"/>
<reference evidence="2" key="1">
    <citation type="submission" date="2022-10" db="EMBL/GenBank/DDBJ databases">
        <authorList>
            <person name="Chen Y."/>
            <person name="Dougan E. K."/>
            <person name="Chan C."/>
            <person name="Rhodes N."/>
            <person name="Thang M."/>
        </authorList>
    </citation>
    <scope>NUCLEOTIDE SEQUENCE</scope>
</reference>
<feature type="compositionally biased region" description="Polar residues" evidence="1">
    <location>
        <begin position="24"/>
        <end position="38"/>
    </location>
</feature>
<evidence type="ECO:0000313" key="4">
    <source>
        <dbReference type="EMBL" id="CAL4766127.1"/>
    </source>
</evidence>
<dbReference type="InterPro" id="IPR012674">
    <property type="entry name" value="Calycin"/>
</dbReference>
<dbReference type="Proteomes" id="UP001152797">
    <property type="component" value="Unassembled WGS sequence"/>
</dbReference>
<evidence type="ECO:0000313" key="2">
    <source>
        <dbReference type="EMBL" id="CAI3978815.1"/>
    </source>
</evidence>
<comment type="caution">
    <text evidence="2">The sequence shown here is derived from an EMBL/GenBank/DDBJ whole genome shotgun (WGS) entry which is preliminary data.</text>
</comment>
<sequence>MGAACTHPTNSKDAELSVEDSLEDLSNTVPVVSPQMASPSLKPRPKQKVVRPEGSVLPLQKVGMKSPWASASRIASVAALQRMLAPRSSGRPDFNGMWSCFEIVGDMDALLVSLEVGWVKRCAASAINYGAGYVSRRILQNNDEIEMEVIGTPSDFVQSFNVGSGWQTVSGPDNALRINPYWENSSLLRIDQTELNGSCPVILRHELHDFGLLISMTAADGVSASWRFRK</sequence>
<evidence type="ECO:0000313" key="3">
    <source>
        <dbReference type="EMBL" id="CAL1132190.1"/>
    </source>
</evidence>
<evidence type="ECO:0000313" key="5">
    <source>
        <dbReference type="Proteomes" id="UP001152797"/>
    </source>
</evidence>
<dbReference type="EMBL" id="CAMXCT020000438">
    <property type="protein sequence ID" value="CAL1132190.1"/>
    <property type="molecule type" value="Genomic_DNA"/>
</dbReference>
<keyword evidence="5" id="KW-1185">Reference proteome</keyword>
<reference evidence="3" key="2">
    <citation type="submission" date="2024-04" db="EMBL/GenBank/DDBJ databases">
        <authorList>
            <person name="Chen Y."/>
            <person name="Shah S."/>
            <person name="Dougan E. K."/>
            <person name="Thang M."/>
            <person name="Chan C."/>
        </authorList>
    </citation>
    <scope>NUCLEOTIDE SEQUENCE [LARGE SCALE GENOMIC DNA]</scope>
</reference>
<dbReference type="GO" id="GO:0016301">
    <property type="term" value="F:kinase activity"/>
    <property type="evidence" value="ECO:0007669"/>
    <property type="project" value="UniProtKB-KW"/>
</dbReference>
<dbReference type="OrthoDB" id="427480at2759"/>
<protein>
    <submittedName>
        <fullName evidence="4">ABC1 atypical kinase-like domain-containing protein</fullName>
    </submittedName>
</protein>
<dbReference type="EMBL" id="CAMXCT030000438">
    <property type="protein sequence ID" value="CAL4766127.1"/>
    <property type="molecule type" value="Genomic_DNA"/>
</dbReference>
<keyword evidence="4" id="KW-0808">Transferase</keyword>
<dbReference type="EMBL" id="CAMXCT010000438">
    <property type="protein sequence ID" value="CAI3978815.1"/>
    <property type="molecule type" value="Genomic_DNA"/>
</dbReference>